<name>A0A371AWU2_9FIRM</name>
<dbReference type="InterPro" id="IPR016181">
    <property type="entry name" value="Acyl_CoA_acyltransferase"/>
</dbReference>
<dbReference type="PANTHER" id="PTHR31435">
    <property type="entry name" value="PROTEIN NATD1"/>
    <property type="match status" value="1"/>
</dbReference>
<dbReference type="Pfam" id="PF14542">
    <property type="entry name" value="Acetyltransf_CG"/>
    <property type="match status" value="1"/>
</dbReference>
<dbReference type="CDD" id="cd04301">
    <property type="entry name" value="NAT_SF"/>
    <property type="match status" value="1"/>
</dbReference>
<dbReference type="PROSITE" id="PS51186">
    <property type="entry name" value="GNAT"/>
    <property type="match status" value="1"/>
</dbReference>
<evidence type="ECO:0000259" key="2">
    <source>
        <dbReference type="PROSITE" id="PS51729"/>
    </source>
</evidence>
<protein>
    <submittedName>
        <fullName evidence="3">N-acetyltransferase</fullName>
    </submittedName>
</protein>
<dbReference type="AlphaFoldDB" id="A0A371AWU2"/>
<evidence type="ECO:0000313" key="4">
    <source>
        <dbReference type="Proteomes" id="UP000255036"/>
    </source>
</evidence>
<dbReference type="Proteomes" id="UP000255036">
    <property type="component" value="Unassembled WGS sequence"/>
</dbReference>
<sequence>MEWNVEENRLYSQEENGELIAEATFERKENGDININHVYVNPKMRGQSLADKTMKAMVDYLREEGCKATATCTYADSWFDKNKELCKDILSKYKEM</sequence>
<dbReference type="GO" id="GO:0016747">
    <property type="term" value="F:acyltransferase activity, transferring groups other than amino-acyl groups"/>
    <property type="evidence" value="ECO:0007669"/>
    <property type="project" value="InterPro"/>
</dbReference>
<reference evidence="3 4" key="1">
    <citation type="submission" date="2018-07" db="EMBL/GenBank/DDBJ databases">
        <title>Anaerosacharophilus polymeroproducens gen. nov. sp. nov., an anaerobic bacterium isolated from salt field.</title>
        <authorList>
            <person name="Kim W."/>
            <person name="Yang S.-H."/>
            <person name="Oh J."/>
            <person name="Lee J.-H."/>
            <person name="Kwon K.K."/>
        </authorList>
    </citation>
    <scope>NUCLEOTIDE SEQUENCE [LARGE SCALE GENOMIC DNA]</scope>
    <source>
        <strain evidence="3 4">MCWD5</strain>
    </source>
</reference>
<gene>
    <name evidence="3" type="ORF">DWV06_07110</name>
</gene>
<proteinExistence type="predicted"/>
<dbReference type="InterPro" id="IPR031165">
    <property type="entry name" value="GNAT_YJDJ"/>
</dbReference>
<dbReference type="PROSITE" id="PS51729">
    <property type="entry name" value="GNAT_YJDJ"/>
    <property type="match status" value="1"/>
</dbReference>
<dbReference type="Gene3D" id="3.40.630.30">
    <property type="match status" value="1"/>
</dbReference>
<feature type="domain" description="N-acetyltransferase" evidence="2">
    <location>
        <begin position="2"/>
        <end position="91"/>
    </location>
</feature>
<dbReference type="SUPFAM" id="SSF55729">
    <property type="entry name" value="Acyl-CoA N-acyltransferases (Nat)"/>
    <property type="match status" value="1"/>
</dbReference>
<keyword evidence="3" id="KW-0808">Transferase</keyword>
<keyword evidence="4" id="KW-1185">Reference proteome</keyword>
<evidence type="ECO:0000259" key="1">
    <source>
        <dbReference type="PROSITE" id="PS51186"/>
    </source>
</evidence>
<feature type="domain" description="N-acetyltransferase" evidence="1">
    <location>
        <begin position="1"/>
        <end position="96"/>
    </location>
</feature>
<evidence type="ECO:0000313" key="3">
    <source>
        <dbReference type="EMBL" id="RDU24054.1"/>
    </source>
</evidence>
<dbReference type="PANTHER" id="PTHR31435:SF10">
    <property type="entry name" value="BSR4717 PROTEIN"/>
    <property type="match status" value="1"/>
</dbReference>
<dbReference type="InterPro" id="IPR000182">
    <property type="entry name" value="GNAT_dom"/>
</dbReference>
<comment type="caution">
    <text evidence="3">The sequence shown here is derived from an EMBL/GenBank/DDBJ whole genome shotgun (WGS) entry which is preliminary data.</text>
</comment>
<dbReference type="OrthoDB" id="9793389at2"/>
<dbReference type="InterPro" id="IPR045057">
    <property type="entry name" value="Gcn5-rel_NAT"/>
</dbReference>
<dbReference type="RefSeq" id="WP_115481487.1">
    <property type="nucleotide sequence ID" value="NZ_QRCT01000016.1"/>
</dbReference>
<organism evidence="3 4">
    <name type="scientific">Anaerosacchariphilus polymeriproducens</name>
    <dbReference type="NCBI Taxonomy" id="1812858"/>
    <lineage>
        <taxon>Bacteria</taxon>
        <taxon>Bacillati</taxon>
        <taxon>Bacillota</taxon>
        <taxon>Clostridia</taxon>
        <taxon>Lachnospirales</taxon>
        <taxon>Lachnospiraceae</taxon>
        <taxon>Anaerosacchariphilus</taxon>
    </lineage>
</organism>
<dbReference type="EMBL" id="QRCT01000016">
    <property type="protein sequence ID" value="RDU24054.1"/>
    <property type="molecule type" value="Genomic_DNA"/>
</dbReference>
<accession>A0A371AWU2</accession>